<dbReference type="EMBL" id="BMPE01000023">
    <property type="protein sequence ID" value="GGL16721.1"/>
    <property type="molecule type" value="Genomic_DNA"/>
</dbReference>
<name>A0ABQ2FQJ3_9DEIO</name>
<keyword evidence="2" id="KW-1185">Reference proteome</keyword>
<evidence type="ECO:0000313" key="1">
    <source>
        <dbReference type="EMBL" id="GGL16721.1"/>
    </source>
</evidence>
<reference evidence="2" key="1">
    <citation type="journal article" date="2019" name="Int. J. Syst. Evol. Microbiol.">
        <title>The Global Catalogue of Microorganisms (GCM) 10K type strain sequencing project: providing services to taxonomists for standard genome sequencing and annotation.</title>
        <authorList>
            <consortium name="The Broad Institute Genomics Platform"/>
            <consortium name="The Broad Institute Genome Sequencing Center for Infectious Disease"/>
            <person name="Wu L."/>
            <person name="Ma J."/>
        </authorList>
    </citation>
    <scope>NUCLEOTIDE SEQUENCE [LARGE SCALE GENOMIC DNA]</scope>
    <source>
        <strain evidence="2">JCM 19173</strain>
    </source>
</reference>
<dbReference type="Proteomes" id="UP000604341">
    <property type="component" value="Unassembled WGS sequence"/>
</dbReference>
<evidence type="ECO:0000313" key="2">
    <source>
        <dbReference type="Proteomes" id="UP000604341"/>
    </source>
</evidence>
<proteinExistence type="predicted"/>
<accession>A0ABQ2FQJ3</accession>
<comment type="caution">
    <text evidence="1">The sequence shown here is derived from an EMBL/GenBank/DDBJ whole genome shotgun (WGS) entry which is preliminary data.</text>
</comment>
<protein>
    <submittedName>
        <fullName evidence="1">Uncharacterized protein</fullName>
    </submittedName>
</protein>
<gene>
    <name evidence="1" type="ORF">GCM10010844_39540</name>
</gene>
<organism evidence="1 2">
    <name type="scientific">Deinococcus radiotolerans</name>
    <dbReference type="NCBI Taxonomy" id="1309407"/>
    <lineage>
        <taxon>Bacteria</taxon>
        <taxon>Thermotogati</taxon>
        <taxon>Deinococcota</taxon>
        <taxon>Deinococci</taxon>
        <taxon>Deinococcales</taxon>
        <taxon>Deinococcaceae</taxon>
        <taxon>Deinococcus</taxon>
    </lineage>
</organism>
<sequence>MLRGGPALRAGEAAQGFAEFGGGVGLAGRAAQQGRDALGVAGQTLTLAPCRGRRGSAVLACSGARRRRWA</sequence>